<name>A0A1H3ZUL1_XYLRU</name>
<protein>
    <submittedName>
        <fullName evidence="2">Fimbrillin-like</fullName>
    </submittedName>
</protein>
<accession>A0A1H3ZUL1</accession>
<dbReference type="EMBL" id="FNRF01000002">
    <property type="protein sequence ID" value="SEA27388.1"/>
    <property type="molecule type" value="Genomic_DNA"/>
</dbReference>
<feature type="chain" id="PRO_5010194379" evidence="1">
    <location>
        <begin position="23"/>
        <end position="761"/>
    </location>
</feature>
<keyword evidence="1" id="KW-0732">Signal</keyword>
<dbReference type="Pfam" id="PF13149">
    <property type="entry name" value="Mfa_like_1"/>
    <property type="match status" value="1"/>
</dbReference>
<evidence type="ECO:0000313" key="3">
    <source>
        <dbReference type="Proteomes" id="UP000182257"/>
    </source>
</evidence>
<evidence type="ECO:0000313" key="2">
    <source>
        <dbReference type="EMBL" id="SEA27388.1"/>
    </source>
</evidence>
<dbReference type="InterPro" id="IPR025049">
    <property type="entry name" value="Mfa-like_1"/>
</dbReference>
<organism evidence="2 3">
    <name type="scientific">Xylanibacter ruminicola</name>
    <name type="common">Prevotella ruminicola</name>
    <dbReference type="NCBI Taxonomy" id="839"/>
    <lineage>
        <taxon>Bacteria</taxon>
        <taxon>Pseudomonadati</taxon>
        <taxon>Bacteroidota</taxon>
        <taxon>Bacteroidia</taxon>
        <taxon>Bacteroidales</taxon>
        <taxon>Prevotellaceae</taxon>
        <taxon>Xylanibacter</taxon>
    </lineage>
</organism>
<dbReference type="OrthoDB" id="1057196at2"/>
<gene>
    <name evidence="2" type="ORF">SAMN05216462_0931</name>
</gene>
<dbReference type="PROSITE" id="PS51257">
    <property type="entry name" value="PROKAR_LIPOPROTEIN"/>
    <property type="match status" value="1"/>
</dbReference>
<evidence type="ECO:0000256" key="1">
    <source>
        <dbReference type="SAM" id="SignalP"/>
    </source>
</evidence>
<dbReference type="Gene3D" id="2.60.40.2630">
    <property type="match status" value="2"/>
</dbReference>
<proteinExistence type="predicted"/>
<dbReference type="Proteomes" id="UP000182257">
    <property type="component" value="Unassembled WGS sequence"/>
</dbReference>
<dbReference type="RefSeq" id="WP_081352869.1">
    <property type="nucleotide sequence ID" value="NZ_FNRF01000002.1"/>
</dbReference>
<dbReference type="CDD" id="cd13121">
    <property type="entry name" value="BF2867_like_C"/>
    <property type="match status" value="2"/>
</dbReference>
<reference evidence="2 3" key="1">
    <citation type="submission" date="2016-10" db="EMBL/GenBank/DDBJ databases">
        <authorList>
            <person name="de Groot N.N."/>
        </authorList>
    </citation>
    <scope>NUCLEOTIDE SEQUENCE [LARGE SCALE GENOMIC DNA]</scope>
    <source>
        <strain evidence="2 3">D31d</strain>
    </source>
</reference>
<feature type="signal peptide" evidence="1">
    <location>
        <begin position="1"/>
        <end position="22"/>
    </location>
</feature>
<sequence length="761" mass="82552">MTTLFKYTLSMVALCGALASCSDETTSGGNANNNDGKELIALSGNDNGVTRAALTRGGFSAATTVEMRIKAEDISGIVTTDRYAKATATASATTGNDLSSLTYAGGMARYWDDAFGRNSQLTIYAFAIPGKTDATLLPTWSSDGWTAVDASTNPNWYIGTEYTTVTWGVETVQTAATMLEDDLTYSNNISANGKGGRYYYTYNTSNSTWTENKFGDGPLTWTAKAKGETTGKFDKGHLVFKHALAKIEINLKESNGYDTSSAGDFQWTNTATGQNITLTGFNTSGTFDVSDGSWDGLSSSKITQMDEETGTPAAQTTRQLYAYVLPGTNLYNTTTNVVEFEIDNSKYYVTGTQIANAIRKYYENATDATAAYKTFTTIESGKHYVINLSVAKKSIERITAAIVDWETVNSDDADAQNTYAKFTLDDRGSKLTDVSDLKFNLYRAAKDAGDYITANTEANYDWKSGYSTTAATKLYDTNNSLWTTNWYYDNNQTYYHFRAVGDNDGANVGINTDANNGDYFSIGSGSAYKDYIWGAPFNKNTGNTFTYSTTYGFDGASTTTHQLAQAISSTGSQINMLLFHVTSHITVNIKTTTGDNKVTLDGTNTKVEILKFLPDGKVLMGNGLVSASGTRTTKAMNLDAYTVENGTTPAQVTFSYGVVPQSLSDGTTDGTIGLRITTPDGNQYVVSDLSKCTATAITNDNLTNPYTEKDDKGNYKITSWFPGYKYTYNITIKKTGIERITAAVVGWETVTGKDIEIDLEN</sequence>
<dbReference type="AlphaFoldDB" id="A0A1H3ZUL1"/>